<evidence type="ECO:0000313" key="2">
    <source>
        <dbReference type="Proteomes" id="UP001303046"/>
    </source>
</evidence>
<dbReference type="EMBL" id="JAVFWL010000006">
    <property type="protein sequence ID" value="KAK6764460.1"/>
    <property type="molecule type" value="Genomic_DNA"/>
</dbReference>
<proteinExistence type="predicted"/>
<keyword evidence="2" id="KW-1185">Reference proteome</keyword>
<accession>A0ABR1EPT2</accession>
<reference evidence="1 2" key="1">
    <citation type="submission" date="2023-08" db="EMBL/GenBank/DDBJ databases">
        <title>A Necator americanus chromosomal reference genome.</title>
        <authorList>
            <person name="Ilik V."/>
            <person name="Petrzelkova K.J."/>
            <person name="Pardy F."/>
            <person name="Fuh T."/>
            <person name="Niatou-Singa F.S."/>
            <person name="Gouil Q."/>
            <person name="Baker L."/>
            <person name="Ritchie M.E."/>
            <person name="Jex A.R."/>
            <person name="Gazzola D."/>
            <person name="Li H."/>
            <person name="Toshio Fujiwara R."/>
            <person name="Zhan B."/>
            <person name="Aroian R.V."/>
            <person name="Pafco B."/>
            <person name="Schwarz E.M."/>
        </authorList>
    </citation>
    <scope>NUCLEOTIDE SEQUENCE [LARGE SCALE GENOMIC DNA]</scope>
    <source>
        <strain evidence="1 2">Aroian</strain>
        <tissue evidence="1">Whole animal</tissue>
    </source>
</reference>
<name>A0ABR1EPT2_NECAM</name>
<protein>
    <recommendedName>
        <fullName evidence="3">Endonuclease/exonuclease/phosphatase domain-containing protein</fullName>
    </recommendedName>
</protein>
<dbReference type="Gene3D" id="3.60.10.10">
    <property type="entry name" value="Endonuclease/exonuclease/phosphatase"/>
    <property type="match status" value="1"/>
</dbReference>
<dbReference type="InterPro" id="IPR036691">
    <property type="entry name" value="Endo/exonu/phosph_ase_sf"/>
</dbReference>
<sequence>MWRKIPIYSKKVLSSHIAKAQNLRGRLPEGMESLATISRFVMPNCRTLPIELQQATLSRLLRYLCVPFAALQETRIRDQPVLNIENYTIYCGDADEKKVGGCATAVRNDYNNLVEELGSTSSRCALLRLRDRTGCKLWIVSAHTPTETAENNSRDAFYDELNALISKIASQKVVIVGIDASAKMGHEQQFDVLGKWYYPAERMSNNGYRTVDVCEQKDHIIASTFERSHRRHQLTWQASTFLTPEEQDERKMGTLKHQVDYVQTDDEHSSAGYPKIQNCLESCFRL</sequence>
<comment type="caution">
    <text evidence="1">The sequence shown here is derived from an EMBL/GenBank/DDBJ whole genome shotgun (WGS) entry which is preliminary data.</text>
</comment>
<evidence type="ECO:0000313" key="1">
    <source>
        <dbReference type="EMBL" id="KAK6764460.1"/>
    </source>
</evidence>
<dbReference type="Proteomes" id="UP001303046">
    <property type="component" value="Unassembled WGS sequence"/>
</dbReference>
<gene>
    <name evidence="1" type="primary">Necator_chrX.g24853</name>
    <name evidence="1" type="ORF">RB195_024688</name>
</gene>
<organism evidence="1 2">
    <name type="scientific">Necator americanus</name>
    <name type="common">Human hookworm</name>
    <dbReference type="NCBI Taxonomy" id="51031"/>
    <lineage>
        <taxon>Eukaryota</taxon>
        <taxon>Metazoa</taxon>
        <taxon>Ecdysozoa</taxon>
        <taxon>Nematoda</taxon>
        <taxon>Chromadorea</taxon>
        <taxon>Rhabditida</taxon>
        <taxon>Rhabditina</taxon>
        <taxon>Rhabditomorpha</taxon>
        <taxon>Strongyloidea</taxon>
        <taxon>Ancylostomatidae</taxon>
        <taxon>Bunostominae</taxon>
        <taxon>Necator</taxon>
    </lineage>
</organism>
<evidence type="ECO:0008006" key="3">
    <source>
        <dbReference type="Google" id="ProtNLM"/>
    </source>
</evidence>
<dbReference type="SUPFAM" id="SSF56219">
    <property type="entry name" value="DNase I-like"/>
    <property type="match status" value="1"/>
</dbReference>